<proteinExistence type="predicted"/>
<sequence>MIIKVLCGAQKPMQTDKETREMDERDEMRWEIEEDGRKSRLLGNKFHKASGRLSFVTGAGPPRHDSWTEPGVSCNEFSFFHFASFSVSSSLVGIDLFLPFCT</sequence>
<keyword evidence="2" id="KW-1185">Reference proteome</keyword>
<dbReference type="EMBL" id="BMAO01006000">
    <property type="protein sequence ID" value="GFR05304.1"/>
    <property type="molecule type" value="Genomic_DNA"/>
</dbReference>
<gene>
    <name evidence="1" type="ORF">TNCT_178571</name>
</gene>
<evidence type="ECO:0000313" key="2">
    <source>
        <dbReference type="Proteomes" id="UP000887116"/>
    </source>
</evidence>
<dbReference type="Proteomes" id="UP000887116">
    <property type="component" value="Unassembled WGS sequence"/>
</dbReference>
<protein>
    <submittedName>
        <fullName evidence="1">Uncharacterized protein</fullName>
    </submittedName>
</protein>
<accession>A0A8X6LFJ8</accession>
<name>A0A8X6LFJ8_TRICU</name>
<comment type="caution">
    <text evidence="1">The sequence shown here is derived from an EMBL/GenBank/DDBJ whole genome shotgun (WGS) entry which is preliminary data.</text>
</comment>
<evidence type="ECO:0000313" key="1">
    <source>
        <dbReference type="EMBL" id="GFR05304.1"/>
    </source>
</evidence>
<organism evidence="1 2">
    <name type="scientific">Trichonephila clavata</name>
    <name type="common">Joro spider</name>
    <name type="synonym">Nephila clavata</name>
    <dbReference type="NCBI Taxonomy" id="2740835"/>
    <lineage>
        <taxon>Eukaryota</taxon>
        <taxon>Metazoa</taxon>
        <taxon>Ecdysozoa</taxon>
        <taxon>Arthropoda</taxon>
        <taxon>Chelicerata</taxon>
        <taxon>Arachnida</taxon>
        <taxon>Araneae</taxon>
        <taxon>Araneomorphae</taxon>
        <taxon>Entelegynae</taxon>
        <taxon>Araneoidea</taxon>
        <taxon>Nephilidae</taxon>
        <taxon>Trichonephila</taxon>
    </lineage>
</organism>
<reference evidence="1" key="1">
    <citation type="submission" date="2020-07" db="EMBL/GenBank/DDBJ databases">
        <title>Multicomponent nature underlies the extraordinary mechanical properties of spider dragline silk.</title>
        <authorList>
            <person name="Kono N."/>
            <person name="Nakamura H."/>
            <person name="Mori M."/>
            <person name="Yoshida Y."/>
            <person name="Ohtoshi R."/>
            <person name="Malay A.D."/>
            <person name="Moran D.A.P."/>
            <person name="Tomita M."/>
            <person name="Numata K."/>
            <person name="Arakawa K."/>
        </authorList>
    </citation>
    <scope>NUCLEOTIDE SEQUENCE</scope>
</reference>
<dbReference type="AlphaFoldDB" id="A0A8X6LFJ8"/>